<dbReference type="FunFam" id="3.30.40.10:FF:000868">
    <property type="entry name" value="RING-H2 finger protein ATL3"/>
    <property type="match status" value="1"/>
</dbReference>
<accession>I1H5N8</accession>
<dbReference type="OrthoDB" id="8062037at2759"/>
<reference evidence="6" key="3">
    <citation type="submission" date="2018-08" db="UniProtKB">
        <authorList>
            <consortium name="EnsemblPlants"/>
        </authorList>
    </citation>
    <scope>IDENTIFICATION</scope>
    <source>
        <strain evidence="6">cv. Bd21</strain>
    </source>
</reference>
<evidence type="ECO:0000256" key="2">
    <source>
        <dbReference type="SAM" id="MobiDB-lite"/>
    </source>
</evidence>
<organism evidence="5">
    <name type="scientific">Brachypodium distachyon</name>
    <name type="common">Purple false brome</name>
    <name type="synonym">Trachynia distachya</name>
    <dbReference type="NCBI Taxonomy" id="15368"/>
    <lineage>
        <taxon>Eukaryota</taxon>
        <taxon>Viridiplantae</taxon>
        <taxon>Streptophyta</taxon>
        <taxon>Embryophyta</taxon>
        <taxon>Tracheophyta</taxon>
        <taxon>Spermatophyta</taxon>
        <taxon>Magnoliopsida</taxon>
        <taxon>Liliopsida</taxon>
        <taxon>Poales</taxon>
        <taxon>Poaceae</taxon>
        <taxon>BOP clade</taxon>
        <taxon>Pooideae</taxon>
        <taxon>Stipodae</taxon>
        <taxon>Brachypodieae</taxon>
        <taxon>Brachypodium</taxon>
    </lineage>
</organism>
<dbReference type="STRING" id="15368.I1H5N8"/>
<dbReference type="HOGENOM" id="CLU_013137_15_2_1"/>
<dbReference type="Gramene" id="KQK21768">
    <property type="protein sequence ID" value="KQK21768"/>
    <property type="gene ID" value="BRADI_1g62970v3"/>
</dbReference>
<feature type="region of interest" description="Disordered" evidence="2">
    <location>
        <begin position="62"/>
        <end position="107"/>
    </location>
</feature>
<keyword evidence="3" id="KW-0812">Transmembrane</keyword>
<evidence type="ECO:0000313" key="5">
    <source>
        <dbReference type="EMBL" id="KQK21768.1"/>
    </source>
</evidence>
<keyword evidence="3" id="KW-0472">Membrane</keyword>
<gene>
    <name evidence="6" type="primary">LOC104582369</name>
    <name evidence="5" type="ORF">BRADI_1g62970v3</name>
</gene>
<dbReference type="GO" id="GO:0016567">
    <property type="term" value="P:protein ubiquitination"/>
    <property type="evidence" value="ECO:0000318"/>
    <property type="project" value="GO_Central"/>
</dbReference>
<keyword evidence="1" id="KW-0479">Metal-binding</keyword>
<dbReference type="Proteomes" id="UP000008810">
    <property type="component" value="Chromosome 1"/>
</dbReference>
<dbReference type="PROSITE" id="PS50089">
    <property type="entry name" value="ZF_RING_2"/>
    <property type="match status" value="1"/>
</dbReference>
<proteinExistence type="predicted"/>
<dbReference type="InterPro" id="IPR013083">
    <property type="entry name" value="Znf_RING/FYVE/PHD"/>
</dbReference>
<dbReference type="RefSeq" id="XP_010230157.1">
    <property type="nucleotide sequence ID" value="XM_010231855.2"/>
</dbReference>
<dbReference type="GeneID" id="104582369"/>
<name>I1H5N8_BRADI</name>
<evidence type="ECO:0000313" key="6">
    <source>
        <dbReference type="EnsemblPlants" id="KQK21768"/>
    </source>
</evidence>
<feature type="domain" description="RING-type" evidence="4">
    <location>
        <begin position="114"/>
        <end position="157"/>
    </location>
</feature>
<evidence type="ECO:0000256" key="1">
    <source>
        <dbReference type="PROSITE-ProRule" id="PRU00175"/>
    </source>
</evidence>
<keyword evidence="1" id="KW-0863">Zinc-finger</keyword>
<dbReference type="SMART" id="SM00184">
    <property type="entry name" value="RING"/>
    <property type="match status" value="1"/>
</dbReference>
<reference evidence="5" key="2">
    <citation type="submission" date="2017-06" db="EMBL/GenBank/DDBJ databases">
        <title>WGS assembly of Brachypodium distachyon.</title>
        <authorList>
            <consortium name="The International Brachypodium Initiative"/>
            <person name="Lucas S."/>
            <person name="Harmon-Smith M."/>
            <person name="Lail K."/>
            <person name="Tice H."/>
            <person name="Grimwood J."/>
            <person name="Bruce D."/>
            <person name="Barry K."/>
            <person name="Shu S."/>
            <person name="Lindquist E."/>
            <person name="Wang M."/>
            <person name="Pitluck S."/>
            <person name="Vogel J.P."/>
            <person name="Garvin D.F."/>
            <person name="Mockler T.C."/>
            <person name="Schmutz J."/>
            <person name="Rokhsar D."/>
            <person name="Bevan M.W."/>
        </authorList>
    </citation>
    <scope>NUCLEOTIDE SEQUENCE</scope>
    <source>
        <strain evidence="5">Bd21</strain>
    </source>
</reference>
<dbReference type="EnsemblPlants" id="KQK21768">
    <property type="protein sequence ID" value="KQK21768"/>
    <property type="gene ID" value="BRADI_1g62970v3"/>
</dbReference>
<dbReference type="PANTHER" id="PTHR45676">
    <property type="entry name" value="RING-H2 FINGER PROTEIN ATL51-RELATED"/>
    <property type="match status" value="1"/>
</dbReference>
<dbReference type="Pfam" id="PF13639">
    <property type="entry name" value="zf-RING_2"/>
    <property type="match status" value="1"/>
</dbReference>
<reference evidence="5 6" key="1">
    <citation type="journal article" date="2010" name="Nature">
        <title>Genome sequencing and analysis of the model grass Brachypodium distachyon.</title>
        <authorList>
            <consortium name="International Brachypodium Initiative"/>
        </authorList>
    </citation>
    <scope>NUCLEOTIDE SEQUENCE [LARGE SCALE GENOMIC DNA]</scope>
    <source>
        <strain evidence="5">Bd21</strain>
        <strain evidence="6">cv. Bd21</strain>
    </source>
</reference>
<keyword evidence="3" id="KW-1133">Transmembrane helix</keyword>
<evidence type="ECO:0000256" key="3">
    <source>
        <dbReference type="SAM" id="Phobius"/>
    </source>
</evidence>
<dbReference type="InterPro" id="IPR001841">
    <property type="entry name" value="Znf_RING"/>
</dbReference>
<dbReference type="PANTHER" id="PTHR45676:SF54">
    <property type="entry name" value="RING-TYPE E3 UBIQUITIN TRANSFERASE"/>
    <property type="match status" value="1"/>
</dbReference>
<evidence type="ECO:0000313" key="7">
    <source>
        <dbReference type="Proteomes" id="UP000008810"/>
    </source>
</evidence>
<keyword evidence="7" id="KW-1185">Reference proteome</keyword>
<keyword evidence="1" id="KW-0862">Zinc</keyword>
<evidence type="ECO:0000259" key="4">
    <source>
        <dbReference type="PROSITE" id="PS50089"/>
    </source>
</evidence>
<dbReference type="UniPathway" id="UPA00143"/>
<dbReference type="OMA" id="IEAWFRV"/>
<dbReference type="KEGG" id="bdi:104582369"/>
<protein>
    <recommendedName>
        <fullName evidence="4">RING-type domain-containing protein</fullName>
    </recommendedName>
</protein>
<dbReference type="eggNOG" id="KOG0800">
    <property type="taxonomic scope" value="Eukaryota"/>
</dbReference>
<feature type="transmembrane region" description="Helical" evidence="3">
    <location>
        <begin position="33"/>
        <end position="52"/>
    </location>
</feature>
<dbReference type="EMBL" id="CM000880">
    <property type="protein sequence ID" value="KQK21768.1"/>
    <property type="molecule type" value="Genomic_DNA"/>
</dbReference>
<dbReference type="GO" id="GO:0008270">
    <property type="term" value="F:zinc ion binding"/>
    <property type="evidence" value="ECO:0007669"/>
    <property type="project" value="UniProtKB-KW"/>
</dbReference>
<dbReference type="SUPFAM" id="SSF57850">
    <property type="entry name" value="RING/U-box"/>
    <property type="match status" value="1"/>
</dbReference>
<dbReference type="Gene3D" id="3.30.40.10">
    <property type="entry name" value="Zinc/RING finger domain, C3HC4 (zinc finger)"/>
    <property type="match status" value="1"/>
</dbReference>
<sequence length="176" mass="18382">MDDGAGGGIAPFPSPLPVAGGGHGHVKSRASSAVAAASVALILLYLFWKFLWQCRKDVAPRRDDNAASSSSSAQRPIDPERGENKVRMPVPASPVRVDGPSESDSGDAAEKAECAVCLVEFGHGGEAGRFVPGCGHGFHASCIEAWFRVRPTCPLCRAAVVVPGLPEPNPGRLERS</sequence>
<feature type="compositionally biased region" description="Basic and acidic residues" evidence="2">
    <location>
        <begin position="77"/>
        <end position="86"/>
    </location>
</feature>
<dbReference type="AlphaFoldDB" id="I1H5N8"/>